<evidence type="ECO:0000256" key="2">
    <source>
        <dbReference type="ARBA" id="ARBA00022448"/>
    </source>
</evidence>
<evidence type="ECO:0000256" key="1">
    <source>
        <dbReference type="ARBA" id="ARBA00005417"/>
    </source>
</evidence>
<organism evidence="6 7">
    <name type="scientific">Parvimonas micra</name>
    <dbReference type="NCBI Taxonomy" id="33033"/>
    <lineage>
        <taxon>Bacteria</taxon>
        <taxon>Bacillati</taxon>
        <taxon>Bacillota</taxon>
        <taxon>Tissierellia</taxon>
        <taxon>Tissierellales</taxon>
        <taxon>Peptoniphilaceae</taxon>
        <taxon>Parvimonas</taxon>
    </lineage>
</organism>
<evidence type="ECO:0000313" key="7">
    <source>
        <dbReference type="Proteomes" id="UP000031386"/>
    </source>
</evidence>
<dbReference type="AlphaFoldDB" id="A0A0B4S011"/>
<reference evidence="6 7" key="1">
    <citation type="submission" date="2014-10" db="EMBL/GenBank/DDBJ databases">
        <title>Complete genome sequence of Parvimonas micra KCOM 1535 (= ChDC B708).</title>
        <authorList>
            <person name="Kook J.-K."/>
            <person name="Park S.-N."/>
            <person name="Lim Y.K."/>
            <person name="Roh H."/>
        </authorList>
    </citation>
    <scope>NUCLEOTIDE SEQUENCE [LARGE SCALE GENOMIC DNA]</scope>
    <source>
        <strain evidence="7">KCOM 1535 / ChDC B708</strain>
    </source>
</reference>
<dbReference type="GO" id="GO:0005524">
    <property type="term" value="F:ATP binding"/>
    <property type="evidence" value="ECO:0007669"/>
    <property type="project" value="UniProtKB-KW"/>
</dbReference>
<dbReference type="OrthoDB" id="9775135at2"/>
<protein>
    <submittedName>
        <fullName evidence="6">ABC transporter ATP-binding protein</fullName>
    </submittedName>
</protein>
<dbReference type="RefSeq" id="WP_041953531.1">
    <property type="nucleotide sequence ID" value="NZ_CP009761.1"/>
</dbReference>
<sequence length="304" mass="34768">MNILTVKNLRKTFNGNDVIKDLSFSIKEKQIFGFLGKNGAGKTTTMKIILGFLKADCGEILVFDEKVHFGNTKTNRFIGYLPDVPEFYDYMTSKEYLNLCGEITGLSKSEIKERTEEMLNLVGLKDENKRIGKFSRGMKQRLGIAQALFNKPKLLICDEPTSALDPIGRKEILDILLKIKEHTTVLFSTHILQDVERVCDEFLILNEGVNCLNGNISDIKNMGFKDKISVEFFNIEDRDLFLSKFETNNIKVELNDCSVIFSSFENLKYIENRIFKTVLDNDLLIGSYNIIKPSLEDLFIEVIK</sequence>
<keyword evidence="7" id="KW-1185">Reference proteome</keyword>
<dbReference type="SMART" id="SM00382">
    <property type="entry name" value="AAA"/>
    <property type="match status" value="1"/>
</dbReference>
<evidence type="ECO:0000259" key="5">
    <source>
        <dbReference type="PROSITE" id="PS50893"/>
    </source>
</evidence>
<accession>A0A0B4S011</accession>
<proteinExistence type="inferred from homology"/>
<dbReference type="CDD" id="cd03230">
    <property type="entry name" value="ABC_DR_subfamily_A"/>
    <property type="match status" value="1"/>
</dbReference>
<feature type="domain" description="ABC transporter" evidence="5">
    <location>
        <begin position="4"/>
        <end position="232"/>
    </location>
</feature>
<dbReference type="KEGG" id="pmic:NW74_01585"/>
<dbReference type="GO" id="GO:0016887">
    <property type="term" value="F:ATP hydrolysis activity"/>
    <property type="evidence" value="ECO:0007669"/>
    <property type="project" value="InterPro"/>
</dbReference>
<dbReference type="InterPro" id="IPR027417">
    <property type="entry name" value="P-loop_NTPase"/>
</dbReference>
<dbReference type="Pfam" id="PF00005">
    <property type="entry name" value="ABC_tran"/>
    <property type="match status" value="1"/>
</dbReference>
<dbReference type="InterPro" id="IPR003593">
    <property type="entry name" value="AAA+_ATPase"/>
</dbReference>
<keyword evidence="2" id="KW-0813">Transport</keyword>
<dbReference type="STRING" id="33033.NW74_01585"/>
<dbReference type="InterPro" id="IPR003439">
    <property type="entry name" value="ABC_transporter-like_ATP-bd"/>
</dbReference>
<keyword evidence="4 6" id="KW-0067">ATP-binding</keyword>
<dbReference type="SUPFAM" id="SSF52540">
    <property type="entry name" value="P-loop containing nucleoside triphosphate hydrolases"/>
    <property type="match status" value="1"/>
</dbReference>
<evidence type="ECO:0000313" key="6">
    <source>
        <dbReference type="EMBL" id="AIZ36137.1"/>
    </source>
</evidence>
<dbReference type="EMBL" id="CP009761">
    <property type="protein sequence ID" value="AIZ36137.1"/>
    <property type="molecule type" value="Genomic_DNA"/>
</dbReference>
<comment type="similarity">
    <text evidence="1">Belongs to the ABC transporter superfamily.</text>
</comment>
<dbReference type="Gene3D" id="3.40.50.300">
    <property type="entry name" value="P-loop containing nucleotide triphosphate hydrolases"/>
    <property type="match status" value="1"/>
</dbReference>
<keyword evidence="3" id="KW-0547">Nucleotide-binding</keyword>
<evidence type="ECO:0000256" key="4">
    <source>
        <dbReference type="ARBA" id="ARBA00022840"/>
    </source>
</evidence>
<dbReference type="Proteomes" id="UP000031386">
    <property type="component" value="Chromosome"/>
</dbReference>
<dbReference type="PANTHER" id="PTHR43335:SF4">
    <property type="entry name" value="ABC TRANSPORTER, ATP-BINDING PROTEIN"/>
    <property type="match status" value="1"/>
</dbReference>
<evidence type="ECO:0000256" key="3">
    <source>
        <dbReference type="ARBA" id="ARBA00022741"/>
    </source>
</evidence>
<name>A0A0B4S011_9FIRM</name>
<dbReference type="PANTHER" id="PTHR43335">
    <property type="entry name" value="ABC TRANSPORTER, ATP-BINDING PROTEIN"/>
    <property type="match status" value="1"/>
</dbReference>
<dbReference type="PROSITE" id="PS50893">
    <property type="entry name" value="ABC_TRANSPORTER_2"/>
    <property type="match status" value="1"/>
</dbReference>
<gene>
    <name evidence="6" type="ORF">NW74_01585</name>
</gene>